<dbReference type="SMART" id="SM00671">
    <property type="entry name" value="SEL1"/>
    <property type="match status" value="2"/>
</dbReference>
<sequence>MWKVVFRGIRETLERRVCRTNVYSQSSQDNAKNEVKTSLTCQQKFLPPVFITCDKGFCGSAKSAGAKNNRRGTDWNTKHSWSEAVGWSSVLAAGWVVCQTLCLRNRVFDRDSTETLKSKLHDSGVSFILTQLLNLHPRKILPVTNCVGTSKKISNLQDSNSQWTAEKPFGPITIEEAFNEASNEFTKTHNIIVGEYELRYGIKALEEKRYTDALMHFSAGAKLSSPGSLFNLGLCYELGIGTLADQAKAAKYYNDAAAHDHADALYNLGVFHAQGRGGLPIDIDTARTYFTRAAKLGQVQAQHALELEKVETQSKKDISTLLKLNLKNSDLKKNEDNDIRDVKLSNLMLLRNVDNTFGIITKSSEIFLHFFGLKKPNRAPIIITTSDCRVPY</sequence>
<dbReference type="Proteomes" id="UP000078542">
    <property type="component" value="Unassembled WGS sequence"/>
</dbReference>
<dbReference type="SUPFAM" id="SSF81901">
    <property type="entry name" value="HCP-like"/>
    <property type="match status" value="1"/>
</dbReference>
<proteinExistence type="predicted"/>
<dbReference type="Pfam" id="PF08238">
    <property type="entry name" value="Sel1"/>
    <property type="match status" value="2"/>
</dbReference>
<protein>
    <submittedName>
        <fullName evidence="1">Protein SKT5</fullName>
    </submittedName>
</protein>
<dbReference type="EMBL" id="KQ978390">
    <property type="protein sequence ID" value="KYM94300.1"/>
    <property type="molecule type" value="Genomic_DNA"/>
</dbReference>
<dbReference type="STRING" id="456900.A0A151I872"/>
<dbReference type="AlphaFoldDB" id="A0A151I872"/>
<dbReference type="InterPro" id="IPR006597">
    <property type="entry name" value="Sel1-like"/>
</dbReference>
<dbReference type="InterPro" id="IPR011990">
    <property type="entry name" value="TPR-like_helical_dom_sf"/>
</dbReference>
<dbReference type="PANTHER" id="PTHR45011">
    <property type="entry name" value="DAP3-BINDING CELL DEATH ENHANCER 1"/>
    <property type="match status" value="1"/>
</dbReference>
<keyword evidence="2" id="KW-1185">Reference proteome</keyword>
<dbReference type="OrthoDB" id="2384430at2759"/>
<organism evidence="1 2">
    <name type="scientific">Cyphomyrmex costatus</name>
    <dbReference type="NCBI Taxonomy" id="456900"/>
    <lineage>
        <taxon>Eukaryota</taxon>
        <taxon>Metazoa</taxon>
        <taxon>Ecdysozoa</taxon>
        <taxon>Arthropoda</taxon>
        <taxon>Hexapoda</taxon>
        <taxon>Insecta</taxon>
        <taxon>Pterygota</taxon>
        <taxon>Neoptera</taxon>
        <taxon>Endopterygota</taxon>
        <taxon>Hymenoptera</taxon>
        <taxon>Apocrita</taxon>
        <taxon>Aculeata</taxon>
        <taxon>Formicoidea</taxon>
        <taxon>Formicidae</taxon>
        <taxon>Myrmicinae</taxon>
        <taxon>Cyphomyrmex</taxon>
    </lineage>
</organism>
<dbReference type="KEGG" id="ccoa:108781446"/>
<dbReference type="PANTHER" id="PTHR45011:SF1">
    <property type="entry name" value="DAP3-BINDING CELL DEATH ENHANCER 1"/>
    <property type="match status" value="1"/>
</dbReference>
<accession>A0A151I872</accession>
<evidence type="ECO:0000313" key="2">
    <source>
        <dbReference type="Proteomes" id="UP000078542"/>
    </source>
</evidence>
<name>A0A151I872_9HYME</name>
<gene>
    <name evidence="1" type="ORF">ALC62_15073</name>
</gene>
<reference evidence="1 2" key="1">
    <citation type="submission" date="2016-03" db="EMBL/GenBank/DDBJ databases">
        <title>Cyphomyrmex costatus WGS genome.</title>
        <authorList>
            <person name="Nygaard S."/>
            <person name="Hu H."/>
            <person name="Boomsma J."/>
            <person name="Zhang G."/>
        </authorList>
    </citation>
    <scope>NUCLEOTIDE SEQUENCE [LARGE SCALE GENOMIC DNA]</scope>
    <source>
        <strain evidence="1">MS0001</strain>
        <tissue evidence="1">Whole body</tissue>
    </source>
</reference>
<evidence type="ECO:0000313" key="1">
    <source>
        <dbReference type="EMBL" id="KYM94300.1"/>
    </source>
</evidence>
<dbReference type="Gene3D" id="1.25.40.10">
    <property type="entry name" value="Tetratricopeptide repeat domain"/>
    <property type="match status" value="1"/>
</dbReference>
<dbReference type="InterPro" id="IPR052748">
    <property type="entry name" value="ISR_Activator"/>
</dbReference>